<dbReference type="InterPro" id="IPR003477">
    <property type="entry name" value="PemK-like"/>
</dbReference>
<proteinExistence type="predicted"/>
<dbReference type="EMBL" id="FZNQ01000030">
    <property type="protein sequence ID" value="SNR65882.1"/>
    <property type="molecule type" value="Genomic_DNA"/>
</dbReference>
<organism evidence="1 2">
    <name type="scientific">Halorubrum vacuolatum</name>
    <name type="common">Natronobacterium vacuolatum</name>
    <dbReference type="NCBI Taxonomy" id="63740"/>
    <lineage>
        <taxon>Archaea</taxon>
        <taxon>Methanobacteriati</taxon>
        <taxon>Methanobacteriota</taxon>
        <taxon>Stenosarchaea group</taxon>
        <taxon>Halobacteria</taxon>
        <taxon>Halobacteriales</taxon>
        <taxon>Haloferacaceae</taxon>
        <taxon>Halorubrum</taxon>
    </lineage>
</organism>
<dbReference type="SUPFAM" id="SSF50118">
    <property type="entry name" value="Cell growth inhibitor/plasmid maintenance toxic component"/>
    <property type="match status" value="1"/>
</dbReference>
<reference evidence="1 2" key="1">
    <citation type="submission" date="2017-06" db="EMBL/GenBank/DDBJ databases">
        <authorList>
            <person name="Kim H.J."/>
            <person name="Triplett B.A."/>
        </authorList>
    </citation>
    <scope>NUCLEOTIDE SEQUENCE [LARGE SCALE GENOMIC DNA]</scope>
    <source>
        <strain evidence="1 2">DSM 8800</strain>
    </source>
</reference>
<dbReference type="OrthoDB" id="315488at2157"/>
<gene>
    <name evidence="1" type="ORF">SAMN06264855_1309</name>
</gene>
<keyword evidence="2" id="KW-1185">Reference proteome</keyword>
<dbReference type="Pfam" id="PF02452">
    <property type="entry name" value="PemK_toxin"/>
    <property type="match status" value="1"/>
</dbReference>
<evidence type="ECO:0000313" key="1">
    <source>
        <dbReference type="EMBL" id="SNR65882.1"/>
    </source>
</evidence>
<protein>
    <submittedName>
        <fullName evidence="1">PemK-like, MazF-like toxin of type II toxin-antitoxin system</fullName>
    </submittedName>
</protein>
<dbReference type="Proteomes" id="UP000198397">
    <property type="component" value="Unassembled WGS sequence"/>
</dbReference>
<dbReference type="AlphaFoldDB" id="A0A238Y4H6"/>
<dbReference type="GO" id="GO:0003677">
    <property type="term" value="F:DNA binding"/>
    <property type="evidence" value="ECO:0007669"/>
    <property type="project" value="InterPro"/>
</dbReference>
<accession>A0A238Y4H6</accession>
<sequence length="113" mass="12602">MTTFEDLERGDIVWASDPLSEKGRPMLVLGAPHLPNHGPQLITALISTKTYHEQSITLRDNDYAGDPLGERSHVLPWSLATLTSTADVDHYLTSLVDERIEDVTNQLIDYIST</sequence>
<name>A0A238Y4H6_HALVU</name>
<dbReference type="RefSeq" id="WP_089385932.1">
    <property type="nucleotide sequence ID" value="NZ_FZNQ01000030.1"/>
</dbReference>
<evidence type="ECO:0000313" key="2">
    <source>
        <dbReference type="Proteomes" id="UP000198397"/>
    </source>
</evidence>